<feature type="region of interest" description="Disordered" evidence="4">
    <location>
        <begin position="1"/>
        <end position="65"/>
    </location>
</feature>
<feature type="compositionally biased region" description="Polar residues" evidence="4">
    <location>
        <begin position="487"/>
        <end position="519"/>
    </location>
</feature>
<evidence type="ECO:0000259" key="5">
    <source>
        <dbReference type="PROSITE" id="PS50002"/>
    </source>
</evidence>
<feature type="region of interest" description="Disordered" evidence="4">
    <location>
        <begin position="964"/>
        <end position="984"/>
    </location>
</feature>
<feature type="region of interest" description="Disordered" evidence="4">
    <location>
        <begin position="1454"/>
        <end position="1519"/>
    </location>
</feature>
<feature type="region of interest" description="Disordered" evidence="4">
    <location>
        <begin position="718"/>
        <end position="744"/>
    </location>
</feature>
<feature type="compositionally biased region" description="Polar residues" evidence="4">
    <location>
        <begin position="56"/>
        <end position="65"/>
    </location>
</feature>
<dbReference type="InterPro" id="IPR036020">
    <property type="entry name" value="WW_dom_sf"/>
</dbReference>
<evidence type="ECO:0000256" key="1">
    <source>
        <dbReference type="ARBA" id="ARBA00022443"/>
    </source>
</evidence>
<dbReference type="SUPFAM" id="SSF51045">
    <property type="entry name" value="WW domain"/>
    <property type="match status" value="1"/>
</dbReference>
<feature type="region of interest" description="Disordered" evidence="4">
    <location>
        <begin position="1262"/>
        <end position="1304"/>
    </location>
</feature>
<feature type="domain" description="SH3" evidence="5">
    <location>
        <begin position="1164"/>
        <end position="1224"/>
    </location>
</feature>
<evidence type="ECO:0008006" key="9">
    <source>
        <dbReference type="Google" id="ProtNLM"/>
    </source>
</evidence>
<protein>
    <recommendedName>
        <fullName evidence="9">WW domain-containing protein</fullName>
    </recommendedName>
</protein>
<sequence length="1631" mass="179068">MSDSDQPSDEGCPRPQQQENNTGSDVAEGDAFSNHDLPPPPPPPRPKRSSSKAPQFPTTIEITTPPSRIFANRIKKQRDKYSYSAAGENGSFVNHESFHLRKASVGGSTLENEPIEQRRQTTNSRGQVLVHYHPQLGDEGYESTLLEDGIHDKIHQAKRQIRENGGLPNHIYSGIHSRPLDQTREAEYHYGEDNNAASRQLRRRVFRVAVEGNQYESRRKKLLDADMDIGGPGLKDNSASISIPSCSEAVNVDQSTCVPEHEVETKPPVDEVDQPFAMTPTKSIATSPPSPPKAPPSYRSIVASLINSNEPDKLLQLDKVMEKYAGREEELIKKLDMRYRRMRSRKTLREQETSEQDVNSPGLGSNTSADGDAAAGGHLPTHAQPHPKSIDELIIKTDGKIGREVQIDSNTGDAESVGLTSPKGLMFIKVEPKNRPDMRTPIYSQAQPRRPTLAKGTGTMAMQGWDRSEGNNEDCQNILSPPHVVKKSTSTALQDNNSLGDFQDRQTSSMTEAQSNISPQHADVEGGDAKGTEIDAEKVMNDFEDDIPLLRKVDPSLIVQPEDLSDSVENQVVNEHRLKGQYKETISPPQSSPVNLSNDYKLKPTDSYGDGISIMTMETKETKHMQRAAQQNEDKFSFEKRPPNSITLAGNSSSGGGETLEKNEKSKLFKAISDGDRTVSDEMARSTSLKIDNVEARIKVRHEIMKEEAQLRAFETMGMAEDDDDEEDPDRDMRSLEEGDDQSSFVGRSLRAATPQVGNLKAINDEQGCAVGIEETQVTAQQAPAGSIVLRPLGATVLEEEVARLLAEKESRMQAEKAAALIKAQREVEIERRARLEAEAARLKAEEELERLKSSQLSAAISSPIVEEQRIGIASARAAAVPDDATVSSIMSTARQEAESARAKAEMDLARLKEDRTRNVDEYAEGELLADGDAQIGKGEEAELKYVDYATVEAEASRHLERLEAERKAAEQAPEPRTKSPVDESNMDAILENASHNLAGDDEVEKFRMTFSEDENDDNQDETSGTEKCVSHETENDGAHLPSIADVLESLNNNSPVAADGTATDEATRIHAHISKDRSSSTQPLKVEPTAAVTASIAVADERIGMKDDEGSPRIEKSFSQEILESPNRKAQTASEHDFPSTTMVHATVAAAAAAADDLNDDEETQVHHIARENFEGDPSKGQLTFTKGSKIEAHSNQRGPWWLGRCEGRTGWFPAVSVVPASEFMTNVVGLSEPIGIEGIERDGSNPMTEKELQETYDMIRSPSDDLSDDASGASPAKSRWLESKETPGSRSSSPPLVRHDPSKMAGLSQSLYENGEAASTDEPNLDPSQPVSSAAGGLLEPEDIVGDLLRMMDEERRSDKINPAKANAHHEELKPACLDVANVHQVWRAAKDPKTGLIYYFHIKTKETTWDKPEGFVEIPGVEPATPTSAISGYGSEKTKKKGLLRFLTKKKKDMKLDEPSSPSEKSRTLLQEPHEGLLGDTADELHPKDWPRIDDEHASSEESSVQSDISDDTQGSLLRRKFQAIGAFAGKMKKKLELDRPSDKAYETLPDGAGDISRETSSPELRKETRNFITREDNCEGGSGAPVEKSESATPQEEWRSAIDAGSGLTYYYVKGTSTVTWEKPQGF</sequence>
<dbReference type="EMBL" id="AGNL01002843">
    <property type="protein sequence ID" value="EJK75595.1"/>
    <property type="molecule type" value="Genomic_DNA"/>
</dbReference>
<comment type="caution">
    <text evidence="7">The sequence shown here is derived from an EMBL/GenBank/DDBJ whole genome shotgun (WGS) entry which is preliminary data.</text>
</comment>
<dbReference type="PROSITE" id="PS01159">
    <property type="entry name" value="WW_DOMAIN_1"/>
    <property type="match status" value="1"/>
</dbReference>
<keyword evidence="1 2" id="KW-0728">SH3 domain</keyword>
<dbReference type="SUPFAM" id="SSF50044">
    <property type="entry name" value="SH3-domain"/>
    <property type="match status" value="1"/>
</dbReference>
<dbReference type="PROSITE" id="PS50002">
    <property type="entry name" value="SH3"/>
    <property type="match status" value="1"/>
</dbReference>
<feature type="compositionally biased region" description="Acidic residues" evidence="4">
    <location>
        <begin position="720"/>
        <end position="730"/>
    </location>
</feature>
<dbReference type="Gene3D" id="2.30.30.40">
    <property type="entry name" value="SH3 Domains"/>
    <property type="match status" value="1"/>
</dbReference>
<feature type="compositionally biased region" description="Polar residues" evidence="4">
    <location>
        <begin position="356"/>
        <end position="369"/>
    </location>
</feature>
<keyword evidence="3" id="KW-0175">Coiled coil</keyword>
<dbReference type="Pfam" id="PF00397">
    <property type="entry name" value="WW"/>
    <property type="match status" value="1"/>
</dbReference>
<feature type="domain" description="WW" evidence="6">
    <location>
        <begin position="1596"/>
        <end position="1630"/>
    </location>
</feature>
<feature type="compositionally biased region" description="Basic and acidic residues" evidence="4">
    <location>
        <begin position="1567"/>
        <end position="1581"/>
    </location>
</feature>
<dbReference type="SMART" id="SM00456">
    <property type="entry name" value="WW"/>
    <property type="match status" value="2"/>
</dbReference>
<dbReference type="CDD" id="cd00201">
    <property type="entry name" value="WW"/>
    <property type="match status" value="1"/>
</dbReference>
<feature type="compositionally biased region" description="Basic and acidic residues" evidence="4">
    <location>
        <begin position="964"/>
        <end position="982"/>
    </location>
</feature>
<organism evidence="7 8">
    <name type="scientific">Thalassiosira oceanica</name>
    <name type="common">Marine diatom</name>
    <dbReference type="NCBI Taxonomy" id="159749"/>
    <lineage>
        <taxon>Eukaryota</taxon>
        <taxon>Sar</taxon>
        <taxon>Stramenopiles</taxon>
        <taxon>Ochrophyta</taxon>
        <taxon>Bacillariophyta</taxon>
        <taxon>Coscinodiscophyceae</taxon>
        <taxon>Thalassiosirophycidae</taxon>
        <taxon>Thalassiosirales</taxon>
        <taxon>Thalassiosiraceae</taxon>
        <taxon>Thalassiosira</taxon>
    </lineage>
</organism>
<evidence type="ECO:0000313" key="7">
    <source>
        <dbReference type="EMBL" id="EJK75595.1"/>
    </source>
</evidence>
<reference evidence="7 8" key="1">
    <citation type="journal article" date="2012" name="Genome Biol.">
        <title>Genome and low-iron response of an oceanic diatom adapted to chronic iron limitation.</title>
        <authorList>
            <person name="Lommer M."/>
            <person name="Specht M."/>
            <person name="Roy A.S."/>
            <person name="Kraemer L."/>
            <person name="Andreson R."/>
            <person name="Gutowska M.A."/>
            <person name="Wolf J."/>
            <person name="Bergner S.V."/>
            <person name="Schilhabel M.B."/>
            <person name="Klostermeier U.C."/>
            <person name="Beiko R.G."/>
            <person name="Rosenstiel P."/>
            <person name="Hippler M."/>
            <person name="Laroche J."/>
        </authorList>
    </citation>
    <scope>NUCLEOTIDE SEQUENCE [LARGE SCALE GENOMIC DNA]</scope>
    <source>
        <strain evidence="7 8">CCMP1005</strain>
    </source>
</reference>
<feature type="domain" description="WW" evidence="6">
    <location>
        <begin position="1383"/>
        <end position="1417"/>
    </location>
</feature>
<evidence type="ECO:0000256" key="4">
    <source>
        <dbReference type="SAM" id="MobiDB-lite"/>
    </source>
</evidence>
<dbReference type="OMA" id="LVHYHPQ"/>
<dbReference type="InterPro" id="IPR036028">
    <property type="entry name" value="SH3-like_dom_sf"/>
</dbReference>
<feature type="region of interest" description="Disordered" evidence="4">
    <location>
        <begin position="344"/>
        <end position="389"/>
    </location>
</feature>
<feature type="compositionally biased region" description="Basic and acidic residues" evidence="4">
    <location>
        <begin position="1457"/>
        <end position="1503"/>
    </location>
</feature>
<dbReference type="eggNOG" id="ENOG502R99W">
    <property type="taxonomic scope" value="Eukaryota"/>
</dbReference>
<feature type="compositionally biased region" description="Basic and acidic residues" evidence="4">
    <location>
        <begin position="632"/>
        <end position="642"/>
    </location>
</feature>
<feature type="region of interest" description="Disordered" evidence="4">
    <location>
        <begin position="621"/>
        <end position="662"/>
    </location>
</feature>
<dbReference type="Pfam" id="PF00018">
    <property type="entry name" value="SH3_1"/>
    <property type="match status" value="1"/>
</dbReference>
<dbReference type="Proteomes" id="UP000266841">
    <property type="component" value="Unassembled WGS sequence"/>
</dbReference>
<dbReference type="OrthoDB" id="10251848at2759"/>
<gene>
    <name evidence="7" type="ORF">THAOC_02676</name>
</gene>
<dbReference type="InterPro" id="IPR001202">
    <property type="entry name" value="WW_dom"/>
</dbReference>
<evidence type="ECO:0000259" key="6">
    <source>
        <dbReference type="PROSITE" id="PS50020"/>
    </source>
</evidence>
<evidence type="ECO:0000313" key="8">
    <source>
        <dbReference type="Proteomes" id="UP000266841"/>
    </source>
</evidence>
<feature type="compositionally biased region" description="Polar residues" evidence="4">
    <location>
        <begin position="15"/>
        <end position="24"/>
    </location>
</feature>
<feature type="region of interest" description="Disordered" evidence="4">
    <location>
        <begin position="263"/>
        <end position="298"/>
    </location>
</feature>
<dbReference type="SMART" id="SM00326">
    <property type="entry name" value="SH3"/>
    <property type="match status" value="1"/>
</dbReference>
<feature type="region of interest" description="Disordered" evidence="4">
    <location>
        <begin position="486"/>
        <end position="528"/>
    </location>
</feature>
<evidence type="ECO:0000256" key="2">
    <source>
        <dbReference type="PROSITE-ProRule" id="PRU00192"/>
    </source>
</evidence>
<dbReference type="PROSITE" id="PS50020">
    <property type="entry name" value="WW_DOMAIN_2"/>
    <property type="match status" value="2"/>
</dbReference>
<feature type="region of interest" description="Disordered" evidence="4">
    <location>
        <begin position="1316"/>
        <end position="1342"/>
    </location>
</feature>
<dbReference type="Gene3D" id="2.20.70.10">
    <property type="match status" value="1"/>
</dbReference>
<dbReference type="InterPro" id="IPR001452">
    <property type="entry name" value="SH3_domain"/>
</dbReference>
<keyword evidence="8" id="KW-1185">Reference proteome</keyword>
<evidence type="ECO:0000256" key="3">
    <source>
        <dbReference type="SAM" id="Coils"/>
    </source>
</evidence>
<accession>K0TDT8</accession>
<name>K0TDT8_THAOC</name>
<feature type="region of interest" description="Disordered" evidence="4">
    <location>
        <begin position="1543"/>
        <end position="1601"/>
    </location>
</feature>
<proteinExistence type="predicted"/>
<feature type="coiled-coil region" evidence="3">
    <location>
        <begin position="826"/>
        <end position="855"/>
    </location>
</feature>